<dbReference type="STRING" id="341454.A0A4S2N721"/>
<accession>A0A4S2N721</accession>
<evidence type="ECO:0000313" key="3">
    <source>
        <dbReference type="Proteomes" id="UP000298138"/>
    </source>
</evidence>
<feature type="compositionally biased region" description="Basic and acidic residues" evidence="1">
    <location>
        <begin position="97"/>
        <end position="114"/>
    </location>
</feature>
<protein>
    <recommendedName>
        <fullName evidence="4">Roadblock/LAMTOR2 domain-containing protein</fullName>
    </recommendedName>
</protein>
<dbReference type="EMBL" id="ML220112">
    <property type="protein sequence ID" value="TGZ84976.1"/>
    <property type="molecule type" value="Genomic_DNA"/>
</dbReference>
<dbReference type="InParanoid" id="A0A4S2N721"/>
<name>A0A4S2N721_9PEZI</name>
<dbReference type="PANTHER" id="PTHR10779">
    <property type="entry name" value="DYNEIN LIGHT CHAIN ROADBLOCK"/>
    <property type="match status" value="1"/>
</dbReference>
<keyword evidence="3" id="KW-1185">Reference proteome</keyword>
<dbReference type="OrthoDB" id="9985637at2759"/>
<proteinExistence type="predicted"/>
<dbReference type="SUPFAM" id="SSF103196">
    <property type="entry name" value="Roadblock/LC7 domain"/>
    <property type="match status" value="1"/>
</dbReference>
<feature type="region of interest" description="Disordered" evidence="1">
    <location>
        <begin position="48"/>
        <end position="70"/>
    </location>
</feature>
<sequence length="159" mass="16704">MTTLPTTIGISAGATPDPDLTHLLAHLTSKPSIQSLLVLSRTDGSIIQSSGALSRPSATDGKASEDENGAKSLEKYASVVWNYVKATEEMVGGLEEADGRKVVGKEGGEEKGDGAENGGETTEGEGVKLLRVRTGRREIVIVPDKKYILAVFHDTLSAP</sequence>
<organism evidence="2 3">
    <name type="scientific">Ascodesmis nigricans</name>
    <dbReference type="NCBI Taxonomy" id="341454"/>
    <lineage>
        <taxon>Eukaryota</taxon>
        <taxon>Fungi</taxon>
        <taxon>Dikarya</taxon>
        <taxon>Ascomycota</taxon>
        <taxon>Pezizomycotina</taxon>
        <taxon>Pezizomycetes</taxon>
        <taxon>Pezizales</taxon>
        <taxon>Ascodesmidaceae</taxon>
        <taxon>Ascodesmis</taxon>
    </lineage>
</organism>
<evidence type="ECO:0008006" key="4">
    <source>
        <dbReference type="Google" id="ProtNLM"/>
    </source>
</evidence>
<feature type="region of interest" description="Disordered" evidence="1">
    <location>
        <begin position="96"/>
        <end position="125"/>
    </location>
</feature>
<dbReference type="Gene3D" id="3.30.450.30">
    <property type="entry name" value="Dynein light chain 2a, cytoplasmic"/>
    <property type="match status" value="1"/>
</dbReference>
<dbReference type="Proteomes" id="UP000298138">
    <property type="component" value="Unassembled WGS sequence"/>
</dbReference>
<dbReference type="AlphaFoldDB" id="A0A4S2N721"/>
<reference evidence="2 3" key="1">
    <citation type="submission" date="2019-04" db="EMBL/GenBank/DDBJ databases">
        <title>Comparative genomics and transcriptomics to analyze fruiting body development in filamentous ascomycetes.</title>
        <authorList>
            <consortium name="DOE Joint Genome Institute"/>
            <person name="Lutkenhaus R."/>
            <person name="Traeger S."/>
            <person name="Breuer J."/>
            <person name="Kuo A."/>
            <person name="Lipzen A."/>
            <person name="Pangilinan J."/>
            <person name="Dilworth D."/>
            <person name="Sandor L."/>
            <person name="Poggeler S."/>
            <person name="Barry K."/>
            <person name="Grigoriev I.V."/>
            <person name="Nowrousian M."/>
        </authorList>
    </citation>
    <scope>NUCLEOTIDE SEQUENCE [LARGE SCALE GENOMIC DNA]</scope>
    <source>
        <strain evidence="2 3">CBS 389.68</strain>
    </source>
</reference>
<evidence type="ECO:0000256" key="1">
    <source>
        <dbReference type="SAM" id="MobiDB-lite"/>
    </source>
</evidence>
<evidence type="ECO:0000313" key="2">
    <source>
        <dbReference type="EMBL" id="TGZ84976.1"/>
    </source>
</evidence>
<gene>
    <name evidence="2" type="ORF">EX30DRAFT_392370</name>
</gene>